<proteinExistence type="predicted"/>
<reference evidence="1 2" key="1">
    <citation type="journal article" date="2010" name="Science">
        <title>Genomic comparison of the ants Camponotus floridanus and Harpegnathos saltator.</title>
        <authorList>
            <person name="Bonasio R."/>
            <person name="Zhang G."/>
            <person name="Ye C."/>
            <person name="Mutti N.S."/>
            <person name="Fang X."/>
            <person name="Qin N."/>
            <person name="Donahue G."/>
            <person name="Yang P."/>
            <person name="Li Q."/>
            <person name="Li C."/>
            <person name="Zhang P."/>
            <person name="Huang Z."/>
            <person name="Berger S.L."/>
            <person name="Reinberg D."/>
            <person name="Wang J."/>
            <person name="Liebig J."/>
        </authorList>
    </citation>
    <scope>NUCLEOTIDE SEQUENCE [LARGE SCALE GENOMIC DNA]</scope>
    <source>
        <strain evidence="1 2">R22 G/1</strain>
    </source>
</reference>
<keyword evidence="2" id="KW-1185">Reference proteome</keyword>
<name>E2C452_HARSA</name>
<organism evidence="2">
    <name type="scientific">Harpegnathos saltator</name>
    <name type="common">Jerdon's jumping ant</name>
    <dbReference type="NCBI Taxonomy" id="610380"/>
    <lineage>
        <taxon>Eukaryota</taxon>
        <taxon>Metazoa</taxon>
        <taxon>Ecdysozoa</taxon>
        <taxon>Arthropoda</taxon>
        <taxon>Hexapoda</taxon>
        <taxon>Insecta</taxon>
        <taxon>Pterygota</taxon>
        <taxon>Neoptera</taxon>
        <taxon>Endopterygota</taxon>
        <taxon>Hymenoptera</taxon>
        <taxon>Apocrita</taxon>
        <taxon>Aculeata</taxon>
        <taxon>Formicoidea</taxon>
        <taxon>Formicidae</taxon>
        <taxon>Ponerinae</taxon>
        <taxon>Ponerini</taxon>
        <taxon>Harpegnathos</taxon>
    </lineage>
</organism>
<dbReference type="EMBL" id="GL452396">
    <property type="protein sequence ID" value="EFN77281.1"/>
    <property type="molecule type" value="Genomic_DNA"/>
</dbReference>
<dbReference type="InParanoid" id="E2C452"/>
<feature type="non-terminal residue" evidence="1">
    <location>
        <position position="36"/>
    </location>
</feature>
<dbReference type="Proteomes" id="UP000008237">
    <property type="component" value="Unassembled WGS sequence"/>
</dbReference>
<protein>
    <submittedName>
        <fullName evidence="1">Uncharacterized protein</fullName>
    </submittedName>
</protein>
<evidence type="ECO:0000313" key="2">
    <source>
        <dbReference type="Proteomes" id="UP000008237"/>
    </source>
</evidence>
<gene>
    <name evidence="1" type="ORF">EAI_12974</name>
</gene>
<evidence type="ECO:0000313" key="1">
    <source>
        <dbReference type="EMBL" id="EFN77281.1"/>
    </source>
</evidence>
<sequence length="36" mass="4150">MFSSKAQLIKRTGKNGVGRYDFLKLLATEYQITKSR</sequence>
<dbReference type="AlphaFoldDB" id="E2C452"/>
<accession>E2C452</accession>